<keyword evidence="3" id="KW-1133">Transmembrane helix</keyword>
<evidence type="ECO:0000313" key="6">
    <source>
        <dbReference type="Proteomes" id="UP001153076"/>
    </source>
</evidence>
<keyword evidence="3" id="KW-0812">Transmembrane</keyword>
<keyword evidence="3" id="KW-0472">Membrane</keyword>
<dbReference type="InterPro" id="IPR006148">
    <property type="entry name" value="Glc/Gal-6P_isomerase"/>
</dbReference>
<dbReference type="Pfam" id="PF01182">
    <property type="entry name" value="Glucosamine_iso"/>
    <property type="match status" value="2"/>
</dbReference>
<comment type="pathway">
    <text evidence="1">Carbohydrate degradation; pentose phosphate pathway.</text>
</comment>
<reference evidence="5" key="1">
    <citation type="submission" date="2022-04" db="EMBL/GenBank/DDBJ databases">
        <title>Carnegiea gigantea Genome sequencing and assembly v2.</title>
        <authorList>
            <person name="Copetti D."/>
            <person name="Sanderson M.J."/>
            <person name="Burquez A."/>
            <person name="Wojciechowski M.F."/>
        </authorList>
    </citation>
    <scope>NUCLEOTIDE SEQUENCE</scope>
    <source>
        <strain evidence="5">SGP5-SGP5p</strain>
        <tissue evidence="5">Aerial part</tissue>
    </source>
</reference>
<dbReference type="EMBL" id="JAKOGI010000815">
    <property type="protein sequence ID" value="KAJ8430241.1"/>
    <property type="molecule type" value="Genomic_DNA"/>
</dbReference>
<name>A0A9Q1JSB8_9CARY</name>
<dbReference type="SUPFAM" id="SSF100950">
    <property type="entry name" value="NagB/RpiA/CoA transferase-like"/>
    <property type="match status" value="2"/>
</dbReference>
<evidence type="ECO:0000256" key="2">
    <source>
        <dbReference type="ARBA" id="ARBA00010662"/>
    </source>
</evidence>
<dbReference type="NCBIfam" id="TIGR01198">
    <property type="entry name" value="pgl"/>
    <property type="match status" value="1"/>
</dbReference>
<dbReference type="PANTHER" id="PTHR11054">
    <property type="entry name" value="6-PHOSPHOGLUCONOLACTONASE"/>
    <property type="match status" value="1"/>
</dbReference>
<feature type="domain" description="Glucosamine/galactosamine-6-phosphate isomerase" evidence="4">
    <location>
        <begin position="179"/>
        <end position="325"/>
    </location>
</feature>
<dbReference type="InterPro" id="IPR005900">
    <property type="entry name" value="6-phosphogluconolactonase_DevB"/>
</dbReference>
<dbReference type="OrthoDB" id="432544at2759"/>
<gene>
    <name evidence="5" type="ORF">Cgig2_009419</name>
</gene>
<dbReference type="GO" id="GO:0006098">
    <property type="term" value="P:pentose-phosphate shunt"/>
    <property type="evidence" value="ECO:0007669"/>
    <property type="project" value="InterPro"/>
</dbReference>
<dbReference type="Gene3D" id="3.40.50.1360">
    <property type="match status" value="1"/>
</dbReference>
<organism evidence="5 6">
    <name type="scientific">Carnegiea gigantea</name>
    <dbReference type="NCBI Taxonomy" id="171969"/>
    <lineage>
        <taxon>Eukaryota</taxon>
        <taxon>Viridiplantae</taxon>
        <taxon>Streptophyta</taxon>
        <taxon>Embryophyta</taxon>
        <taxon>Tracheophyta</taxon>
        <taxon>Spermatophyta</taxon>
        <taxon>Magnoliopsida</taxon>
        <taxon>eudicotyledons</taxon>
        <taxon>Gunneridae</taxon>
        <taxon>Pentapetalae</taxon>
        <taxon>Caryophyllales</taxon>
        <taxon>Cactineae</taxon>
        <taxon>Cactaceae</taxon>
        <taxon>Cactoideae</taxon>
        <taxon>Echinocereeae</taxon>
        <taxon>Carnegiea</taxon>
    </lineage>
</organism>
<evidence type="ECO:0000259" key="4">
    <source>
        <dbReference type="Pfam" id="PF01182"/>
    </source>
</evidence>
<accession>A0A9Q1JSB8</accession>
<dbReference type="CDD" id="cd01400">
    <property type="entry name" value="6PGL"/>
    <property type="match status" value="1"/>
</dbReference>
<keyword evidence="6" id="KW-1185">Reference proteome</keyword>
<dbReference type="InterPro" id="IPR039104">
    <property type="entry name" value="6PGL"/>
</dbReference>
<evidence type="ECO:0000256" key="1">
    <source>
        <dbReference type="ARBA" id="ARBA00004959"/>
    </source>
</evidence>
<dbReference type="GO" id="GO:0005975">
    <property type="term" value="P:carbohydrate metabolic process"/>
    <property type="evidence" value="ECO:0007669"/>
    <property type="project" value="InterPro"/>
</dbReference>
<dbReference type="Proteomes" id="UP001153076">
    <property type="component" value="Unassembled WGS sequence"/>
</dbReference>
<dbReference type="GO" id="GO:0017057">
    <property type="term" value="F:6-phosphogluconolactonase activity"/>
    <property type="evidence" value="ECO:0007669"/>
    <property type="project" value="InterPro"/>
</dbReference>
<feature type="domain" description="Glucosamine/galactosamine-6-phosphate isomerase" evidence="4">
    <location>
        <begin position="81"/>
        <end position="143"/>
    </location>
</feature>
<evidence type="ECO:0000256" key="3">
    <source>
        <dbReference type="SAM" id="Phobius"/>
    </source>
</evidence>
<evidence type="ECO:0000313" key="5">
    <source>
        <dbReference type="EMBL" id="KAJ8430241.1"/>
    </source>
</evidence>
<comment type="caution">
    <text evidence="5">The sequence shown here is derived from an EMBL/GenBank/DDBJ whole genome shotgun (WGS) entry which is preliminary data.</text>
</comment>
<feature type="transmembrane region" description="Helical" evidence="3">
    <location>
        <begin position="43"/>
        <end position="62"/>
    </location>
</feature>
<dbReference type="PANTHER" id="PTHR11054:SF17">
    <property type="entry name" value="6-PHOSPHOGLUCONOLACTONASE 1-RELATED"/>
    <property type="match status" value="1"/>
</dbReference>
<comment type="similarity">
    <text evidence="2">Belongs to the glucosamine/galactosamine-6-phosphate isomerase family. 6-phosphogluconolactonase subfamily.</text>
</comment>
<proteinExistence type="inferred from homology"/>
<protein>
    <recommendedName>
        <fullName evidence="4">Glucosamine/galactosamine-6-phosphate isomerase domain-containing protein</fullName>
    </recommendedName>
</protein>
<sequence>MSFSRVETSRGELRIRESLDDLSTDLVEYISQLSEASVKERGVFTIALSGGSLIGLLGYLCFSFQQSMPFAFELFLRPNSLVKLCETPYIKTIDWTNWYIFWVDERVVAKSHADSNYKLAKDGLLTKVNTSTLHLFQLFAEKQTVLGGSIENSTPLKVLNLVPLQSKIMPSCSFGCLVPVIPSHVHSSNDSVSAEEAASEYEFGIRQLVRTRVISVSDISDCPKFDLILLGMGPDGHVASLFPNHSALDVKDEWVTFITDAPKPPPERITFTMPVINSASTVAMVVTGGTKAEAVHLAIDDVDVGLNPSSLPARMVLPTNGKLVWFLDREAASKLNGVEFSE</sequence>
<dbReference type="InterPro" id="IPR037171">
    <property type="entry name" value="NagB/RpiA_transferase-like"/>
</dbReference>
<dbReference type="AlphaFoldDB" id="A0A9Q1JSB8"/>